<sequence>MFRLTNEELDILRSQFATSKRAGRRYAAYVFTEHSILMLSSVLSSTQAITMSTKIIEVFFKFRERLFLTEISYLNLNSLKS</sequence>
<evidence type="ECO:0000313" key="3">
    <source>
        <dbReference type="Proteomes" id="UP000199705"/>
    </source>
</evidence>
<reference evidence="3" key="1">
    <citation type="submission" date="2016-10" db="EMBL/GenBank/DDBJ databases">
        <authorList>
            <person name="Varghese N."/>
            <person name="Submissions S."/>
        </authorList>
    </citation>
    <scope>NUCLEOTIDE SEQUENCE [LARGE SCALE GENOMIC DNA]</scope>
    <source>
        <strain evidence="3">Gh-67</strain>
    </source>
</reference>
<dbReference type="EMBL" id="FNCG01000007">
    <property type="protein sequence ID" value="SDH13043.1"/>
    <property type="molecule type" value="Genomic_DNA"/>
</dbReference>
<gene>
    <name evidence="2" type="ORF">SAMN05192573_10720</name>
</gene>
<proteinExistence type="predicted"/>
<name>A0A1G7ZWM6_9SPHI</name>
<dbReference type="Pfam" id="PF10543">
    <property type="entry name" value="ORF6N"/>
    <property type="match status" value="1"/>
</dbReference>
<evidence type="ECO:0000259" key="1">
    <source>
        <dbReference type="Pfam" id="PF10543"/>
    </source>
</evidence>
<dbReference type="InterPro" id="IPR018873">
    <property type="entry name" value="KilA-N_DNA-bd_domain"/>
</dbReference>
<protein>
    <submittedName>
        <fullName evidence="2">ORF6N domain-containing protein</fullName>
    </submittedName>
</protein>
<accession>A0A1G7ZWM6</accession>
<evidence type="ECO:0000313" key="2">
    <source>
        <dbReference type="EMBL" id="SDH13043.1"/>
    </source>
</evidence>
<dbReference type="STRING" id="551996.SAMN05192573_10720"/>
<dbReference type="Proteomes" id="UP000199705">
    <property type="component" value="Unassembled WGS sequence"/>
</dbReference>
<organism evidence="2 3">
    <name type="scientific">Mucilaginibacter gossypii</name>
    <dbReference type="NCBI Taxonomy" id="551996"/>
    <lineage>
        <taxon>Bacteria</taxon>
        <taxon>Pseudomonadati</taxon>
        <taxon>Bacteroidota</taxon>
        <taxon>Sphingobacteriia</taxon>
        <taxon>Sphingobacteriales</taxon>
        <taxon>Sphingobacteriaceae</taxon>
        <taxon>Mucilaginibacter</taxon>
    </lineage>
</organism>
<dbReference type="RefSeq" id="WP_369596627.1">
    <property type="nucleotide sequence ID" value="NZ_FNCG01000007.1"/>
</dbReference>
<feature type="domain" description="KilA-N DNA-binding" evidence="1">
    <location>
        <begin position="1"/>
        <end position="42"/>
    </location>
</feature>
<dbReference type="AlphaFoldDB" id="A0A1G7ZWM6"/>
<keyword evidence="3" id="KW-1185">Reference proteome</keyword>